<keyword evidence="3" id="KW-1185">Reference proteome</keyword>
<proteinExistence type="predicted"/>
<evidence type="ECO:0000313" key="4">
    <source>
        <dbReference type="WBParaSite" id="TTAC_0000141801-mRNA-1"/>
    </source>
</evidence>
<dbReference type="WBParaSite" id="TTAC_0000141801-mRNA-1">
    <property type="protein sequence ID" value="TTAC_0000141801-mRNA-1"/>
    <property type="gene ID" value="TTAC_0000141801"/>
</dbReference>
<reference evidence="4" key="1">
    <citation type="submission" date="2017-02" db="UniProtKB">
        <authorList>
            <consortium name="WormBaseParasite"/>
        </authorList>
    </citation>
    <scope>IDENTIFICATION</scope>
</reference>
<keyword evidence="1" id="KW-0732">Signal</keyword>
<feature type="signal peptide" evidence="1">
    <location>
        <begin position="1"/>
        <end position="31"/>
    </location>
</feature>
<name>A0A0R3WKZ1_HYDTA</name>
<gene>
    <name evidence="2" type="ORF">TTAC_LOCUS1405</name>
</gene>
<sequence>MGFTANSPPPRLLLLLLLLLTGLRFPHPTSPHPDAAPHRIHCDVFIWACVDVDVMCGVGGVVETTSVTVRMYRVHCNGDA</sequence>
<dbReference type="EMBL" id="UYWX01000300">
    <property type="protein sequence ID" value="VDM17944.1"/>
    <property type="molecule type" value="Genomic_DNA"/>
</dbReference>
<protein>
    <submittedName>
        <fullName evidence="4">Secreted protein</fullName>
    </submittedName>
</protein>
<evidence type="ECO:0000256" key="1">
    <source>
        <dbReference type="SAM" id="SignalP"/>
    </source>
</evidence>
<evidence type="ECO:0000313" key="3">
    <source>
        <dbReference type="Proteomes" id="UP000274429"/>
    </source>
</evidence>
<accession>A0A0R3WKZ1</accession>
<feature type="chain" id="PRO_5043132858" evidence="1">
    <location>
        <begin position="32"/>
        <end position="80"/>
    </location>
</feature>
<reference evidence="2 3" key="2">
    <citation type="submission" date="2018-11" db="EMBL/GenBank/DDBJ databases">
        <authorList>
            <consortium name="Pathogen Informatics"/>
        </authorList>
    </citation>
    <scope>NUCLEOTIDE SEQUENCE [LARGE SCALE GENOMIC DNA]</scope>
</reference>
<evidence type="ECO:0000313" key="2">
    <source>
        <dbReference type="EMBL" id="VDM17944.1"/>
    </source>
</evidence>
<organism evidence="4">
    <name type="scientific">Hydatigena taeniaeformis</name>
    <name type="common">Feline tapeworm</name>
    <name type="synonym">Taenia taeniaeformis</name>
    <dbReference type="NCBI Taxonomy" id="6205"/>
    <lineage>
        <taxon>Eukaryota</taxon>
        <taxon>Metazoa</taxon>
        <taxon>Spiralia</taxon>
        <taxon>Lophotrochozoa</taxon>
        <taxon>Platyhelminthes</taxon>
        <taxon>Cestoda</taxon>
        <taxon>Eucestoda</taxon>
        <taxon>Cyclophyllidea</taxon>
        <taxon>Taeniidae</taxon>
        <taxon>Hydatigera</taxon>
    </lineage>
</organism>
<dbReference type="AlphaFoldDB" id="A0A0R3WKZ1"/>
<dbReference type="Proteomes" id="UP000274429">
    <property type="component" value="Unassembled WGS sequence"/>
</dbReference>